<comment type="caution">
    <text evidence="1">The sequence shown here is derived from an EMBL/GenBank/DDBJ whole genome shotgun (WGS) entry which is preliminary data.</text>
</comment>
<organism evidence="1 2">
    <name type="scientific">Diplodia seriata</name>
    <dbReference type="NCBI Taxonomy" id="420778"/>
    <lineage>
        <taxon>Eukaryota</taxon>
        <taxon>Fungi</taxon>
        <taxon>Dikarya</taxon>
        <taxon>Ascomycota</taxon>
        <taxon>Pezizomycotina</taxon>
        <taxon>Dothideomycetes</taxon>
        <taxon>Dothideomycetes incertae sedis</taxon>
        <taxon>Botryosphaeriales</taxon>
        <taxon>Botryosphaeriaceae</taxon>
        <taxon>Diplodia</taxon>
    </lineage>
</organism>
<dbReference type="AlphaFoldDB" id="A0A1S8BB42"/>
<reference evidence="1 2" key="1">
    <citation type="submission" date="2017-01" db="EMBL/GenBank/DDBJ databases">
        <title>Draft genome sequence of Diplodia seriata F98.1, a fungal species involved in grapevine trunk diseases.</title>
        <authorList>
            <person name="Robert-Siegwald G."/>
            <person name="Vallet J."/>
            <person name="Abou-Mansour E."/>
            <person name="Xu J."/>
            <person name="Rey P."/>
            <person name="Bertsch C."/>
            <person name="Rego C."/>
            <person name="Larignon P."/>
            <person name="Fontaine F."/>
            <person name="Lebrun M.-H."/>
        </authorList>
    </citation>
    <scope>NUCLEOTIDE SEQUENCE [LARGE SCALE GENOMIC DNA]</scope>
    <source>
        <strain evidence="1 2">F98.1</strain>
    </source>
</reference>
<evidence type="ECO:0000313" key="1">
    <source>
        <dbReference type="EMBL" id="OMP84553.1"/>
    </source>
</evidence>
<evidence type="ECO:0000313" key="2">
    <source>
        <dbReference type="Proteomes" id="UP000190776"/>
    </source>
</evidence>
<gene>
    <name evidence="1" type="ORF">BK809_0001656</name>
</gene>
<dbReference type="Proteomes" id="UP000190776">
    <property type="component" value="Unassembled WGS sequence"/>
</dbReference>
<dbReference type="EMBL" id="MSZU01000087">
    <property type="protein sequence ID" value="OMP84553.1"/>
    <property type="molecule type" value="Genomic_DNA"/>
</dbReference>
<accession>A0A1S8BB42</accession>
<protein>
    <submittedName>
        <fullName evidence="1">Uncharacterized protein</fullName>
    </submittedName>
</protein>
<name>A0A1S8BB42_9PEZI</name>
<proteinExistence type="predicted"/>
<sequence length="137" mass="15597">MDEDAIFHLSLPEISRWISSLASNSKKEISMALGWCKSMLEERPDDRPSSKQLLEIVAHDAGACSLRKEVFCSFCAAELSVQNTITSKSVRSDVGAVQGMQSSAVDWRRYLADIHNRRWNARNFEVAKYRLDHNELH</sequence>